<sequence>MKLFCWENKAFEISTNNIKLTNNKSATIYNVYEALTCSSISTQLSCRCSTVQTIKLKAQAPRTFLMSNWKSSLMDLTEKKLNQLDS</sequence>
<name>A0A1J1I5P1_9DIPT</name>
<keyword evidence="2" id="KW-1185">Reference proteome</keyword>
<reference evidence="1 2" key="1">
    <citation type="submission" date="2015-04" db="EMBL/GenBank/DDBJ databases">
        <authorList>
            <person name="Syromyatnikov M.Y."/>
            <person name="Popov V.N."/>
        </authorList>
    </citation>
    <scope>NUCLEOTIDE SEQUENCE [LARGE SCALE GENOMIC DNA]</scope>
</reference>
<organism evidence="1 2">
    <name type="scientific">Clunio marinus</name>
    <dbReference type="NCBI Taxonomy" id="568069"/>
    <lineage>
        <taxon>Eukaryota</taxon>
        <taxon>Metazoa</taxon>
        <taxon>Ecdysozoa</taxon>
        <taxon>Arthropoda</taxon>
        <taxon>Hexapoda</taxon>
        <taxon>Insecta</taxon>
        <taxon>Pterygota</taxon>
        <taxon>Neoptera</taxon>
        <taxon>Endopterygota</taxon>
        <taxon>Diptera</taxon>
        <taxon>Nematocera</taxon>
        <taxon>Chironomoidea</taxon>
        <taxon>Chironomidae</taxon>
        <taxon>Clunio</taxon>
    </lineage>
</organism>
<protein>
    <submittedName>
        <fullName evidence="1">CLUMA_CG008392, isoform A</fullName>
    </submittedName>
</protein>
<gene>
    <name evidence="1" type="ORF">CLUMA_CG008392</name>
</gene>
<accession>A0A1J1I5P1</accession>
<dbReference type="Proteomes" id="UP000183832">
    <property type="component" value="Unassembled WGS sequence"/>
</dbReference>
<evidence type="ECO:0000313" key="1">
    <source>
        <dbReference type="EMBL" id="CRK94900.1"/>
    </source>
</evidence>
<proteinExistence type="predicted"/>
<dbReference type="AlphaFoldDB" id="A0A1J1I5P1"/>
<evidence type="ECO:0000313" key="2">
    <source>
        <dbReference type="Proteomes" id="UP000183832"/>
    </source>
</evidence>
<dbReference type="EMBL" id="CVRI01000040">
    <property type="protein sequence ID" value="CRK94900.1"/>
    <property type="molecule type" value="Genomic_DNA"/>
</dbReference>